<evidence type="ECO:0000313" key="6">
    <source>
        <dbReference type="EnsemblMetazoa" id="RPRC004342-PA"/>
    </source>
</evidence>
<comment type="subcellular location">
    <subcellularLocation>
        <location evidence="1">Cell projection</location>
        <location evidence="1">Cilium</location>
    </subcellularLocation>
    <subcellularLocation>
        <location evidence="2">Cytoplasm</location>
        <location evidence="2">Cytoskeleton</location>
    </subcellularLocation>
</comment>
<dbReference type="GO" id="GO:0005879">
    <property type="term" value="C:axonemal microtubule"/>
    <property type="evidence" value="ECO:0007669"/>
    <property type="project" value="InterPro"/>
</dbReference>
<dbReference type="HOGENOM" id="CLU_2779023_0_0_1"/>
<dbReference type="InterPro" id="IPR026507">
    <property type="entry name" value="PIRC1/2"/>
</dbReference>
<keyword evidence="4" id="KW-0206">Cytoskeleton</keyword>
<dbReference type="Pfam" id="PF14892">
    <property type="entry name" value="PIRC1_2"/>
    <property type="match status" value="1"/>
</dbReference>
<accession>T1HJX0</accession>
<evidence type="ECO:0000256" key="1">
    <source>
        <dbReference type="ARBA" id="ARBA00004138"/>
    </source>
</evidence>
<dbReference type="EnsemblMetazoa" id="RPRC004342-RA">
    <property type="protein sequence ID" value="RPRC004342-PA"/>
    <property type="gene ID" value="RPRC004342"/>
</dbReference>
<keyword evidence="5" id="KW-0966">Cell projection</keyword>
<dbReference type="AlphaFoldDB" id="T1HJX0"/>
<sequence>MNPCPKSKEYPLRKYGYEYHCHPMYKTTSKEYGFYPPNCVSVPFVFKPRQSKFSRTYAMDRTTNTKLNL</sequence>
<keyword evidence="3" id="KW-0963">Cytoplasm</keyword>
<dbReference type="GO" id="GO:0035082">
    <property type="term" value="P:axoneme assembly"/>
    <property type="evidence" value="ECO:0007669"/>
    <property type="project" value="InterPro"/>
</dbReference>
<protein>
    <submittedName>
        <fullName evidence="6">Uncharacterized protein</fullName>
    </submittedName>
</protein>
<dbReference type="EMBL" id="ACPB03019500">
    <property type="status" value="NOT_ANNOTATED_CDS"/>
    <property type="molecule type" value="Genomic_DNA"/>
</dbReference>
<organism evidence="6 7">
    <name type="scientific">Rhodnius prolixus</name>
    <name type="common">Triatomid bug</name>
    <dbReference type="NCBI Taxonomy" id="13249"/>
    <lineage>
        <taxon>Eukaryota</taxon>
        <taxon>Metazoa</taxon>
        <taxon>Ecdysozoa</taxon>
        <taxon>Arthropoda</taxon>
        <taxon>Hexapoda</taxon>
        <taxon>Insecta</taxon>
        <taxon>Pterygota</taxon>
        <taxon>Neoptera</taxon>
        <taxon>Paraneoptera</taxon>
        <taxon>Hemiptera</taxon>
        <taxon>Heteroptera</taxon>
        <taxon>Panheteroptera</taxon>
        <taxon>Cimicomorpha</taxon>
        <taxon>Reduviidae</taxon>
        <taxon>Triatominae</taxon>
        <taxon>Rhodnius</taxon>
    </lineage>
</organism>
<evidence type="ECO:0000256" key="2">
    <source>
        <dbReference type="ARBA" id="ARBA00004245"/>
    </source>
</evidence>
<evidence type="ECO:0000313" key="7">
    <source>
        <dbReference type="Proteomes" id="UP000015103"/>
    </source>
</evidence>
<dbReference type="Proteomes" id="UP000015103">
    <property type="component" value="Unassembled WGS sequence"/>
</dbReference>
<dbReference type="VEuPathDB" id="VectorBase:RPRC004342"/>
<reference evidence="6" key="1">
    <citation type="submission" date="2015-05" db="UniProtKB">
        <authorList>
            <consortium name="EnsemblMetazoa"/>
        </authorList>
    </citation>
    <scope>IDENTIFICATION</scope>
</reference>
<name>T1HJX0_RHOPR</name>
<proteinExistence type="predicted"/>
<evidence type="ECO:0000256" key="5">
    <source>
        <dbReference type="ARBA" id="ARBA00023273"/>
    </source>
</evidence>
<keyword evidence="7" id="KW-1185">Reference proteome</keyword>
<evidence type="ECO:0000256" key="3">
    <source>
        <dbReference type="ARBA" id="ARBA00022490"/>
    </source>
</evidence>
<dbReference type="InParanoid" id="T1HJX0"/>
<evidence type="ECO:0000256" key="4">
    <source>
        <dbReference type="ARBA" id="ARBA00023212"/>
    </source>
</evidence>